<gene>
    <name evidence="7" type="ORF">CJD38_07305</name>
</gene>
<evidence type="ECO:0000256" key="2">
    <source>
        <dbReference type="ARBA" id="ARBA00022723"/>
    </source>
</evidence>
<dbReference type="Gene3D" id="1.10.760.10">
    <property type="entry name" value="Cytochrome c-like domain"/>
    <property type="match status" value="1"/>
</dbReference>
<evidence type="ECO:0000256" key="5">
    <source>
        <dbReference type="SAM" id="MobiDB-lite"/>
    </source>
</evidence>
<evidence type="ECO:0000256" key="3">
    <source>
        <dbReference type="ARBA" id="ARBA00023004"/>
    </source>
</evidence>
<keyword evidence="3 4" id="KW-0408">Iron</keyword>
<dbReference type="InterPro" id="IPR036909">
    <property type="entry name" value="Cyt_c-like_dom_sf"/>
</dbReference>
<proteinExistence type="predicted"/>
<dbReference type="AlphaFoldDB" id="A0A2T5MIN1"/>
<accession>A0A2T5MIN1</accession>
<feature type="domain" description="Cytochrome c" evidence="6">
    <location>
        <begin position="498"/>
        <end position="785"/>
    </location>
</feature>
<name>A0A2T5MIN1_9GAMM</name>
<keyword evidence="1 4" id="KW-0349">Heme</keyword>
<feature type="region of interest" description="Disordered" evidence="5">
    <location>
        <begin position="95"/>
        <end position="114"/>
    </location>
</feature>
<dbReference type="GO" id="GO:0009055">
    <property type="term" value="F:electron transfer activity"/>
    <property type="evidence" value="ECO:0007669"/>
    <property type="project" value="InterPro"/>
</dbReference>
<evidence type="ECO:0000313" key="7">
    <source>
        <dbReference type="EMBL" id="PTU32446.1"/>
    </source>
</evidence>
<dbReference type="EMBL" id="QANS01000002">
    <property type="protein sequence ID" value="PTU32446.1"/>
    <property type="molecule type" value="Genomic_DNA"/>
</dbReference>
<dbReference type="PROSITE" id="PS51007">
    <property type="entry name" value="CYTC"/>
    <property type="match status" value="1"/>
</dbReference>
<dbReference type="GO" id="GO:0020037">
    <property type="term" value="F:heme binding"/>
    <property type="evidence" value="ECO:0007669"/>
    <property type="project" value="InterPro"/>
</dbReference>
<keyword evidence="2 4" id="KW-0479">Metal-binding</keyword>
<dbReference type="Pfam" id="PF21419">
    <property type="entry name" value="RoxA-like_Cyt-c"/>
    <property type="match status" value="1"/>
</dbReference>
<dbReference type="InterPro" id="IPR051395">
    <property type="entry name" value="Cytochrome_c_Peroxidase/MauG"/>
</dbReference>
<dbReference type="SUPFAM" id="SSF46626">
    <property type="entry name" value="Cytochrome c"/>
    <property type="match status" value="1"/>
</dbReference>
<evidence type="ECO:0000313" key="8">
    <source>
        <dbReference type="Proteomes" id="UP000244248"/>
    </source>
</evidence>
<protein>
    <recommendedName>
        <fullName evidence="6">Cytochrome c domain-containing protein</fullName>
    </recommendedName>
</protein>
<dbReference type="PANTHER" id="PTHR30600">
    <property type="entry name" value="CYTOCHROME C PEROXIDASE-RELATED"/>
    <property type="match status" value="1"/>
</dbReference>
<keyword evidence="8" id="KW-1185">Reference proteome</keyword>
<dbReference type="GO" id="GO:0046872">
    <property type="term" value="F:metal ion binding"/>
    <property type="evidence" value="ECO:0007669"/>
    <property type="project" value="UniProtKB-KW"/>
</dbReference>
<organism evidence="7 8">
    <name type="scientific">Stenotrophobium rhamnosiphilum</name>
    <dbReference type="NCBI Taxonomy" id="2029166"/>
    <lineage>
        <taxon>Bacteria</taxon>
        <taxon>Pseudomonadati</taxon>
        <taxon>Pseudomonadota</taxon>
        <taxon>Gammaproteobacteria</taxon>
        <taxon>Nevskiales</taxon>
        <taxon>Nevskiaceae</taxon>
        <taxon>Stenotrophobium</taxon>
    </lineage>
</organism>
<dbReference type="InterPro" id="IPR009056">
    <property type="entry name" value="Cyt_c-like_dom"/>
</dbReference>
<dbReference type="PANTHER" id="PTHR30600:SF9">
    <property type="entry name" value="BLR7738 PROTEIN"/>
    <property type="match status" value="1"/>
</dbReference>
<dbReference type="GO" id="GO:0004130">
    <property type="term" value="F:cytochrome-c peroxidase activity"/>
    <property type="evidence" value="ECO:0007669"/>
    <property type="project" value="TreeGrafter"/>
</dbReference>
<comment type="caution">
    <text evidence="7">The sequence shown here is derived from an EMBL/GenBank/DDBJ whole genome shotgun (WGS) entry which is preliminary data.</text>
</comment>
<sequence>MLLLSACSGNYSGGTATSGNNGGTDSGTPSKTVQEFFGKSAQTNLNNCRTCHVPGGVADTDEGKLFMLSSNPNEDYDNVYDSWIALDKGVETNKILTNPSDPAQHHSGGQPWPVGSQPYNALKVVLGCWENPDSCAALLASNVSTPTAPLALLGSARGGHAWFDFCEGKSDSTVLPADPRSLVQPGINANKAVYYNAFWKDCHREPEKVGEAAPAKTCGELRTLSAQGRTLIEGNGAIGAGWYFGGNGSKGNLTAAKYNTVWEKWGLPSRPDNFDQLVAERYGMGMGAARNPYPLPGEDPNKTNGGTGQLPTGLTQTHDAEGRWTGNIGTNCHVCHSGQVGTPADGPGLGALYGNSNSLSEFGQLDTDLGGSAVPGVPIPVPIIVGKTRGTNNALALQIITFLVAGDLRPLDPNFIGFTVFTPNGGSLDTPAWWNMGHRPTKFQDGFLAMDALRADFGFFLPGPGPDGFGWVKEHVRAGDTWLMSLKSPAFPGPINTALAEQGAVLFHSKNLWAEGLDNPSPKPEGGNGSCASCHGAYSPRYVNDSRYLDTPALEGVASYIVPRDLIATDKWRVDSDSEAAEQYGKEDFFAYPETINSDPNLDCSTQNRAEIRQGRAPGYLAPPLYGVWASGPYLHNGSVPNVMEILNPAERKSIWRRVSTPARFDQLGKVVMGYDTNFQRAYDKEKLGWKYDALACGAPGTTPYLDCDPANQDADPALGQMINILNSSNPFLWYLGLAPSTDQQLENRKIYNTHMYGQSNVGHTFTSVLNEQERKAILEYLKTL</sequence>
<dbReference type="Proteomes" id="UP000244248">
    <property type="component" value="Unassembled WGS sequence"/>
</dbReference>
<evidence type="ECO:0000256" key="1">
    <source>
        <dbReference type="ARBA" id="ARBA00022617"/>
    </source>
</evidence>
<reference evidence="7 8" key="1">
    <citation type="submission" date="2018-04" db="EMBL/GenBank/DDBJ databases">
        <title>Novel species isolated from glacier.</title>
        <authorList>
            <person name="Liu Q."/>
            <person name="Xin Y.-H."/>
        </authorList>
    </citation>
    <scope>NUCLEOTIDE SEQUENCE [LARGE SCALE GENOMIC DNA]</scope>
    <source>
        <strain evidence="7 8">GT1R17</strain>
    </source>
</reference>
<evidence type="ECO:0000259" key="6">
    <source>
        <dbReference type="PROSITE" id="PS51007"/>
    </source>
</evidence>
<evidence type="ECO:0000256" key="4">
    <source>
        <dbReference type="PROSITE-ProRule" id="PRU00433"/>
    </source>
</evidence>